<evidence type="ECO:0000313" key="2">
    <source>
        <dbReference type="EMBL" id="KAK8071008.1"/>
    </source>
</evidence>
<dbReference type="GeneID" id="92048586"/>
<evidence type="ECO:0000256" key="1">
    <source>
        <dbReference type="SAM" id="MobiDB-lite"/>
    </source>
</evidence>
<dbReference type="RefSeq" id="XP_066664816.1">
    <property type="nucleotide sequence ID" value="XM_066815526.1"/>
</dbReference>
<dbReference type="Proteomes" id="UP001433268">
    <property type="component" value="Unassembled WGS sequence"/>
</dbReference>
<dbReference type="EMBL" id="JAQQWN010000008">
    <property type="protein sequence ID" value="KAK8071008.1"/>
    <property type="molecule type" value="Genomic_DNA"/>
</dbReference>
<accession>A0ABR1VID8</accession>
<comment type="caution">
    <text evidence="2">The sequence shown here is derived from an EMBL/GenBank/DDBJ whole genome shotgun (WGS) entry which is preliminary data.</text>
</comment>
<organism evidence="2 3">
    <name type="scientific">Apiospora hydei</name>
    <dbReference type="NCBI Taxonomy" id="1337664"/>
    <lineage>
        <taxon>Eukaryota</taxon>
        <taxon>Fungi</taxon>
        <taxon>Dikarya</taxon>
        <taxon>Ascomycota</taxon>
        <taxon>Pezizomycotina</taxon>
        <taxon>Sordariomycetes</taxon>
        <taxon>Xylariomycetidae</taxon>
        <taxon>Amphisphaeriales</taxon>
        <taxon>Apiosporaceae</taxon>
        <taxon>Apiospora</taxon>
    </lineage>
</organism>
<gene>
    <name evidence="2" type="ORF">PG997_011211</name>
</gene>
<keyword evidence="3" id="KW-1185">Reference proteome</keyword>
<feature type="compositionally biased region" description="Acidic residues" evidence="1">
    <location>
        <begin position="139"/>
        <end position="152"/>
    </location>
</feature>
<feature type="region of interest" description="Disordered" evidence="1">
    <location>
        <begin position="138"/>
        <end position="171"/>
    </location>
</feature>
<proteinExistence type="predicted"/>
<sequence>MRVQLTGKVGDIASPESQIIYRLPFQCGNRASSLTGNSFWPGEEARPVVQYVTIVVSNGTREGHGEFAEAAGVVNHVGILAVTAPLIFGRRNGSGPASNAGGSPPSLSCIGWPWGSGRACLDILLLLPLLLGLVPAAATEEEEQDREPDDRDDTNNETNLEGLGGVGVVVA</sequence>
<protein>
    <submittedName>
        <fullName evidence="2">Uncharacterized protein</fullName>
    </submittedName>
</protein>
<evidence type="ECO:0000313" key="3">
    <source>
        <dbReference type="Proteomes" id="UP001433268"/>
    </source>
</evidence>
<reference evidence="2 3" key="1">
    <citation type="submission" date="2023-01" db="EMBL/GenBank/DDBJ databases">
        <title>Analysis of 21 Apiospora genomes using comparative genomics revels a genus with tremendous synthesis potential of carbohydrate active enzymes and secondary metabolites.</title>
        <authorList>
            <person name="Sorensen T."/>
        </authorList>
    </citation>
    <scope>NUCLEOTIDE SEQUENCE [LARGE SCALE GENOMIC DNA]</scope>
    <source>
        <strain evidence="2 3">CBS 114990</strain>
    </source>
</reference>
<feature type="compositionally biased region" description="Gly residues" evidence="1">
    <location>
        <begin position="162"/>
        <end position="171"/>
    </location>
</feature>
<name>A0ABR1VID8_9PEZI</name>